<gene>
    <name evidence="1" type="ORF">F4820DRAFT_232377</name>
</gene>
<reference evidence="1 2" key="1">
    <citation type="journal article" date="2022" name="New Phytol.">
        <title>Ecological generalism drives hyperdiversity of secondary metabolite gene clusters in xylarialean endophytes.</title>
        <authorList>
            <person name="Franco M.E.E."/>
            <person name="Wisecaver J.H."/>
            <person name="Arnold A.E."/>
            <person name="Ju Y.M."/>
            <person name="Slot J.C."/>
            <person name="Ahrendt S."/>
            <person name="Moore L.P."/>
            <person name="Eastman K.E."/>
            <person name="Scott K."/>
            <person name="Konkel Z."/>
            <person name="Mondo S.J."/>
            <person name="Kuo A."/>
            <person name="Hayes R.D."/>
            <person name="Haridas S."/>
            <person name="Andreopoulos B."/>
            <person name="Riley R."/>
            <person name="LaButti K."/>
            <person name="Pangilinan J."/>
            <person name="Lipzen A."/>
            <person name="Amirebrahimi M."/>
            <person name="Yan J."/>
            <person name="Adam C."/>
            <person name="Keymanesh K."/>
            <person name="Ng V."/>
            <person name="Louie K."/>
            <person name="Northen T."/>
            <person name="Drula E."/>
            <person name="Henrissat B."/>
            <person name="Hsieh H.M."/>
            <person name="Youens-Clark K."/>
            <person name="Lutzoni F."/>
            <person name="Miadlikowska J."/>
            <person name="Eastwood D.C."/>
            <person name="Hamelin R.C."/>
            <person name="Grigoriev I.V."/>
            <person name="U'Ren J.M."/>
        </authorList>
    </citation>
    <scope>NUCLEOTIDE SEQUENCE [LARGE SCALE GENOMIC DNA]</scope>
    <source>
        <strain evidence="1 2">CBS 119005</strain>
    </source>
</reference>
<evidence type="ECO:0000313" key="2">
    <source>
        <dbReference type="Proteomes" id="UP001497700"/>
    </source>
</evidence>
<protein>
    <submittedName>
        <fullName evidence="1">Frag1/DRAM/Sfk1</fullName>
    </submittedName>
</protein>
<comment type="caution">
    <text evidence="1">The sequence shown here is derived from an EMBL/GenBank/DDBJ whole genome shotgun (WGS) entry which is preliminary data.</text>
</comment>
<proteinExistence type="predicted"/>
<organism evidence="1 2">
    <name type="scientific">Hypoxylon rubiginosum</name>
    <dbReference type="NCBI Taxonomy" id="110542"/>
    <lineage>
        <taxon>Eukaryota</taxon>
        <taxon>Fungi</taxon>
        <taxon>Dikarya</taxon>
        <taxon>Ascomycota</taxon>
        <taxon>Pezizomycotina</taxon>
        <taxon>Sordariomycetes</taxon>
        <taxon>Xylariomycetidae</taxon>
        <taxon>Xylariales</taxon>
        <taxon>Hypoxylaceae</taxon>
        <taxon>Hypoxylon</taxon>
    </lineage>
</organism>
<dbReference type="EMBL" id="MU393452">
    <property type="protein sequence ID" value="KAI4867009.1"/>
    <property type="molecule type" value="Genomic_DNA"/>
</dbReference>
<sequence length="252" mass="28812">MARIWHRTFRDFFSIRRLWLFPLLAGFFWFLTLTILMIRWLSLGRPQYPGQMNPYVPFVSDIAAQTFKPVFVVGCAATGVTFFGAVFAVHHVRYSPRFYGLADDAPWRQTTSLVALVAGLAAAVSLVFLSIFDTDDAHVRHRHLLMGTFGGLFVSAVTTTAVWWDQIWGPAVFVGLRKWCLFNTFLVLCQFGCGVAFVALMYNGYYKSSGILEWCLTYLGSFWLASFVGFTMFREGYEPRIEEEDERQPLLV</sequence>
<accession>A0ACB9Z5H0</accession>
<dbReference type="Proteomes" id="UP001497700">
    <property type="component" value="Unassembled WGS sequence"/>
</dbReference>
<keyword evidence="2" id="KW-1185">Reference proteome</keyword>
<evidence type="ECO:0000313" key="1">
    <source>
        <dbReference type="EMBL" id="KAI4867009.1"/>
    </source>
</evidence>
<name>A0ACB9Z5H0_9PEZI</name>